<dbReference type="EnsemblPlants" id="ONIVA09G09480.1">
    <property type="protein sequence ID" value="ONIVA09G09480.1"/>
    <property type="gene ID" value="ONIVA09G09480"/>
</dbReference>
<dbReference type="HOGENOM" id="CLU_2296260_0_0_1"/>
<feature type="compositionally biased region" description="Basic and acidic residues" evidence="1">
    <location>
        <begin position="26"/>
        <end position="42"/>
    </location>
</feature>
<evidence type="ECO:0000256" key="1">
    <source>
        <dbReference type="SAM" id="MobiDB-lite"/>
    </source>
</evidence>
<protein>
    <submittedName>
        <fullName evidence="2">Uncharacterized protein</fullName>
    </submittedName>
</protein>
<reference evidence="2" key="1">
    <citation type="submission" date="2015-04" db="UniProtKB">
        <authorList>
            <consortium name="EnsemblPlants"/>
        </authorList>
    </citation>
    <scope>IDENTIFICATION</scope>
    <source>
        <strain evidence="2">SL10</strain>
    </source>
</reference>
<organism evidence="2">
    <name type="scientific">Oryza nivara</name>
    <name type="common">Indian wild rice</name>
    <name type="synonym">Oryza sativa f. spontanea</name>
    <dbReference type="NCBI Taxonomy" id="4536"/>
    <lineage>
        <taxon>Eukaryota</taxon>
        <taxon>Viridiplantae</taxon>
        <taxon>Streptophyta</taxon>
        <taxon>Embryophyta</taxon>
        <taxon>Tracheophyta</taxon>
        <taxon>Spermatophyta</taxon>
        <taxon>Magnoliopsida</taxon>
        <taxon>Liliopsida</taxon>
        <taxon>Poales</taxon>
        <taxon>Poaceae</taxon>
        <taxon>BOP clade</taxon>
        <taxon>Oryzoideae</taxon>
        <taxon>Oryzeae</taxon>
        <taxon>Oryzinae</taxon>
        <taxon>Oryza</taxon>
    </lineage>
</organism>
<sequence length="101" mass="11235">MFRDVAVGVGWGARRVASRHGTAKHSTGEERESRRLRVDKMGGGHTAHRRVCGWNRSGVEGLKTTRKQMEEDSNPGELSRIRLSLGCVQFAKKNLSVMSDI</sequence>
<dbReference type="Gramene" id="ONIVA09G09480.1">
    <property type="protein sequence ID" value="ONIVA09G09480.1"/>
    <property type="gene ID" value="ONIVA09G09480"/>
</dbReference>
<accession>A0A0E0IJE0</accession>
<proteinExistence type="predicted"/>
<dbReference type="Proteomes" id="UP000006591">
    <property type="component" value="Chromosome 9"/>
</dbReference>
<reference evidence="2" key="2">
    <citation type="submission" date="2018-04" db="EMBL/GenBank/DDBJ databases">
        <title>OnivRS2 (Oryza nivara Reference Sequence Version 2).</title>
        <authorList>
            <person name="Zhang J."/>
            <person name="Kudrna D."/>
            <person name="Lee S."/>
            <person name="Talag J."/>
            <person name="Rajasekar S."/>
            <person name="Welchert J."/>
            <person name="Hsing Y.-I."/>
            <person name="Wing R.A."/>
        </authorList>
    </citation>
    <scope>NUCLEOTIDE SEQUENCE [LARGE SCALE GENOMIC DNA]</scope>
    <source>
        <strain evidence="2">SL10</strain>
    </source>
</reference>
<keyword evidence="3" id="KW-1185">Reference proteome</keyword>
<dbReference type="AlphaFoldDB" id="A0A0E0IJE0"/>
<name>A0A0E0IJE0_ORYNI</name>
<evidence type="ECO:0000313" key="2">
    <source>
        <dbReference type="EnsemblPlants" id="ONIVA09G09480.1"/>
    </source>
</evidence>
<feature type="region of interest" description="Disordered" evidence="1">
    <location>
        <begin position="16"/>
        <end position="49"/>
    </location>
</feature>
<evidence type="ECO:0000313" key="3">
    <source>
        <dbReference type="Proteomes" id="UP000006591"/>
    </source>
</evidence>